<dbReference type="GeneID" id="94834090"/>
<sequence>MILNHTPPYSTLDRPKKLANAKRCAMRASANVVLDSTQLAPNTNYQSAQSQMYSIPRRPIPSLVAPSSQQPNDSSNPEKSSFPSLNPNSPELFSAEKRKARPPPLHDHAIQERRRSVDINMLHTRKRIAGRHMNINMTRQRKRNADDIKDLVRRARKTMDEIREAKVDNPLNHLPEEKKGAEYKKFTLTYENRGLLFE</sequence>
<comment type="caution">
    <text evidence="2">The sequence shown here is derived from an EMBL/GenBank/DDBJ whole genome shotgun (WGS) entry which is preliminary data.</text>
</comment>
<keyword evidence="3" id="KW-1185">Reference proteome</keyword>
<name>A0A1J4KNN2_9EUKA</name>
<dbReference type="EMBL" id="MLAK01000553">
    <property type="protein sequence ID" value="OHT12851.1"/>
    <property type="molecule type" value="Genomic_DNA"/>
</dbReference>
<dbReference type="AlphaFoldDB" id="A0A1J4KNN2"/>
<feature type="compositionally biased region" description="Polar residues" evidence="1">
    <location>
        <begin position="78"/>
        <end position="91"/>
    </location>
</feature>
<proteinExistence type="predicted"/>
<feature type="region of interest" description="Disordered" evidence="1">
    <location>
        <begin position="59"/>
        <end position="109"/>
    </location>
</feature>
<accession>A0A1J4KNN2</accession>
<evidence type="ECO:0000313" key="2">
    <source>
        <dbReference type="EMBL" id="OHT12851.1"/>
    </source>
</evidence>
<dbReference type="VEuPathDB" id="TrichDB:TRFO_17098"/>
<dbReference type="Proteomes" id="UP000179807">
    <property type="component" value="Unassembled WGS sequence"/>
</dbReference>
<evidence type="ECO:0000256" key="1">
    <source>
        <dbReference type="SAM" id="MobiDB-lite"/>
    </source>
</evidence>
<dbReference type="RefSeq" id="XP_068365987.1">
    <property type="nucleotide sequence ID" value="XM_068499386.1"/>
</dbReference>
<protein>
    <submittedName>
        <fullName evidence="2">Uncharacterized protein</fullName>
    </submittedName>
</protein>
<reference evidence="2" key="1">
    <citation type="submission" date="2016-10" db="EMBL/GenBank/DDBJ databases">
        <authorList>
            <person name="Benchimol M."/>
            <person name="Almeida L.G."/>
            <person name="Vasconcelos A.T."/>
            <person name="Perreira-Neves A."/>
            <person name="Rosa I.A."/>
            <person name="Tasca T."/>
            <person name="Bogo M.R."/>
            <person name="de Souza W."/>
        </authorList>
    </citation>
    <scope>NUCLEOTIDE SEQUENCE [LARGE SCALE GENOMIC DNA]</scope>
    <source>
        <strain evidence="2">K</strain>
    </source>
</reference>
<feature type="compositionally biased region" description="Low complexity" evidence="1">
    <location>
        <begin position="66"/>
        <end position="77"/>
    </location>
</feature>
<gene>
    <name evidence="2" type="ORF">TRFO_17098</name>
</gene>
<organism evidence="2 3">
    <name type="scientific">Tritrichomonas foetus</name>
    <dbReference type="NCBI Taxonomy" id="1144522"/>
    <lineage>
        <taxon>Eukaryota</taxon>
        <taxon>Metamonada</taxon>
        <taxon>Parabasalia</taxon>
        <taxon>Tritrichomonadida</taxon>
        <taxon>Tritrichomonadidae</taxon>
        <taxon>Tritrichomonas</taxon>
    </lineage>
</organism>
<evidence type="ECO:0000313" key="3">
    <source>
        <dbReference type="Proteomes" id="UP000179807"/>
    </source>
</evidence>